<protein>
    <submittedName>
        <fullName evidence="1">Uncharacterized protein</fullName>
    </submittedName>
</protein>
<evidence type="ECO:0000313" key="1">
    <source>
        <dbReference type="EMBL" id="TWW81470.1"/>
    </source>
</evidence>
<keyword evidence="2" id="KW-1185">Reference proteome</keyword>
<comment type="caution">
    <text evidence="1">The sequence shown here is derived from an EMBL/GenBank/DDBJ whole genome shotgun (WGS) entry which is preliminary data.</text>
</comment>
<proteinExistence type="predicted"/>
<name>A0A5C6PT15_9TELE</name>
<evidence type="ECO:0000313" key="2">
    <source>
        <dbReference type="Proteomes" id="UP000324091"/>
    </source>
</evidence>
<dbReference type="Proteomes" id="UP000324091">
    <property type="component" value="Chromosome 1"/>
</dbReference>
<gene>
    <name evidence="1" type="ORF">D4764_01G0012850</name>
</gene>
<sequence length="72" mass="8365">MGPQIDQTWVKKFFDEVDNSCTGQVRWQDVSSYLLLEYSERERASVPRAALQDSQQQTIRHCSHNKVVSACY</sequence>
<reference evidence="1 2" key="1">
    <citation type="submission" date="2019-04" db="EMBL/GenBank/DDBJ databases">
        <title>Chromosome genome assembly for Takifugu flavidus.</title>
        <authorList>
            <person name="Xiao S."/>
        </authorList>
    </citation>
    <scope>NUCLEOTIDE SEQUENCE [LARGE SCALE GENOMIC DNA]</scope>
    <source>
        <strain evidence="1">HTHZ2018</strain>
        <tissue evidence="1">Muscle</tissue>
    </source>
</reference>
<accession>A0A5C6PT15</accession>
<dbReference type="AlphaFoldDB" id="A0A5C6PT15"/>
<dbReference type="EMBL" id="RHFK02000001">
    <property type="protein sequence ID" value="TWW81470.1"/>
    <property type="molecule type" value="Genomic_DNA"/>
</dbReference>
<organism evidence="1 2">
    <name type="scientific">Takifugu flavidus</name>
    <name type="common">sansaifugu</name>
    <dbReference type="NCBI Taxonomy" id="433684"/>
    <lineage>
        <taxon>Eukaryota</taxon>
        <taxon>Metazoa</taxon>
        <taxon>Chordata</taxon>
        <taxon>Craniata</taxon>
        <taxon>Vertebrata</taxon>
        <taxon>Euteleostomi</taxon>
        <taxon>Actinopterygii</taxon>
        <taxon>Neopterygii</taxon>
        <taxon>Teleostei</taxon>
        <taxon>Neoteleostei</taxon>
        <taxon>Acanthomorphata</taxon>
        <taxon>Eupercaria</taxon>
        <taxon>Tetraodontiformes</taxon>
        <taxon>Tetradontoidea</taxon>
        <taxon>Tetraodontidae</taxon>
        <taxon>Takifugu</taxon>
    </lineage>
</organism>